<gene>
    <name evidence="2" type="ORF">S12H4_39929</name>
</gene>
<dbReference type="GO" id="GO:0016887">
    <property type="term" value="F:ATP hydrolysis activity"/>
    <property type="evidence" value="ECO:0007669"/>
    <property type="project" value="InterPro"/>
</dbReference>
<dbReference type="InterPro" id="IPR051309">
    <property type="entry name" value="ABCF_ATPase"/>
</dbReference>
<dbReference type="GO" id="GO:0005524">
    <property type="term" value="F:ATP binding"/>
    <property type="evidence" value="ECO:0007669"/>
    <property type="project" value="InterPro"/>
</dbReference>
<feature type="non-terminal residue" evidence="2">
    <location>
        <position position="128"/>
    </location>
</feature>
<organism evidence="2">
    <name type="scientific">marine sediment metagenome</name>
    <dbReference type="NCBI Taxonomy" id="412755"/>
    <lineage>
        <taxon>unclassified sequences</taxon>
        <taxon>metagenomes</taxon>
        <taxon>ecological metagenomes</taxon>
    </lineage>
</organism>
<reference evidence="2" key="1">
    <citation type="journal article" date="2014" name="Front. Microbiol.">
        <title>High frequency of phylogenetically diverse reductive dehalogenase-homologous genes in deep subseafloor sedimentary metagenomes.</title>
        <authorList>
            <person name="Kawai M."/>
            <person name="Futagami T."/>
            <person name="Toyoda A."/>
            <person name="Takaki Y."/>
            <person name="Nishi S."/>
            <person name="Hori S."/>
            <person name="Arai W."/>
            <person name="Tsubouchi T."/>
            <person name="Morono Y."/>
            <person name="Uchiyama I."/>
            <person name="Ito T."/>
            <person name="Fujiyama A."/>
            <person name="Inagaki F."/>
            <person name="Takami H."/>
        </authorList>
    </citation>
    <scope>NUCLEOTIDE SEQUENCE</scope>
    <source>
        <strain evidence="2">Expedition CK06-06</strain>
    </source>
</reference>
<feature type="domain" description="ABC transporter" evidence="1">
    <location>
        <begin position="18"/>
        <end position="90"/>
    </location>
</feature>
<evidence type="ECO:0000259" key="1">
    <source>
        <dbReference type="Pfam" id="PF00005"/>
    </source>
</evidence>
<protein>
    <recommendedName>
        <fullName evidence="1">ABC transporter domain-containing protein</fullName>
    </recommendedName>
</protein>
<proteinExistence type="predicted"/>
<dbReference type="InterPro" id="IPR003439">
    <property type="entry name" value="ABC_transporter-like_ATP-bd"/>
</dbReference>
<dbReference type="AlphaFoldDB" id="X1S8E3"/>
<accession>X1S8E3</accession>
<dbReference type="InterPro" id="IPR027417">
    <property type="entry name" value="P-loop_NTPase"/>
</dbReference>
<dbReference type="Gene3D" id="3.40.50.300">
    <property type="entry name" value="P-loop containing nucleotide triphosphate hydrolases"/>
    <property type="match status" value="1"/>
</dbReference>
<evidence type="ECO:0000313" key="2">
    <source>
        <dbReference type="EMBL" id="GAI89332.1"/>
    </source>
</evidence>
<dbReference type="PANTHER" id="PTHR42855:SF2">
    <property type="entry name" value="DRUG RESISTANCE ABC TRANSPORTER,ATP-BINDING PROTEIN"/>
    <property type="match status" value="1"/>
</dbReference>
<dbReference type="EMBL" id="BARW01024183">
    <property type="protein sequence ID" value="GAI89332.1"/>
    <property type="molecule type" value="Genomic_DNA"/>
</dbReference>
<name>X1S8E3_9ZZZZ</name>
<comment type="caution">
    <text evidence="2">The sequence shown here is derived from an EMBL/GenBank/DDBJ whole genome shotgun (WGS) entry which is preliminary data.</text>
</comment>
<dbReference type="SUPFAM" id="SSF52540">
    <property type="entry name" value="P-loop containing nucleoside triphosphate hydrolases"/>
    <property type="match status" value="1"/>
</dbReference>
<sequence length="128" mass="14534">MISLENISIGFQEKILFDNLNWRIPRGSRTGLVGNNGTGKTTLFRTIIGLVQPDRGNITLPRNRRIGYLPQDLIELKNNIDLVSYLKEKSGITKLEHSLKLCEEDLISLSAESNKYQTALKKYEKISN</sequence>
<dbReference type="PANTHER" id="PTHR42855">
    <property type="entry name" value="ABC TRANSPORTER ATP-BINDING SUBUNIT"/>
    <property type="match status" value="1"/>
</dbReference>
<dbReference type="Pfam" id="PF00005">
    <property type="entry name" value="ABC_tran"/>
    <property type="match status" value="1"/>
</dbReference>